<dbReference type="InterPro" id="IPR056796">
    <property type="entry name" value="FdhE_C"/>
</dbReference>
<name>A0A269XYQ6_9PROT</name>
<keyword evidence="6" id="KW-1185">Reference proteome</keyword>
<dbReference type="Proteomes" id="UP000216151">
    <property type="component" value="Unassembled WGS sequence"/>
</dbReference>
<dbReference type="InterPro" id="IPR006452">
    <property type="entry name" value="Formate_DH_accessory"/>
</dbReference>
<dbReference type="CDD" id="cd16341">
    <property type="entry name" value="FdhE"/>
    <property type="match status" value="1"/>
</dbReference>
<evidence type="ECO:0000256" key="1">
    <source>
        <dbReference type="ARBA" id="ARBA00022490"/>
    </source>
</evidence>
<dbReference type="OrthoDB" id="9794151at2"/>
<accession>A0A269XYQ6</accession>
<dbReference type="InterPro" id="IPR024064">
    <property type="entry name" value="FdhE-like_sf"/>
</dbReference>
<dbReference type="GO" id="GO:0005829">
    <property type="term" value="C:cytosol"/>
    <property type="evidence" value="ECO:0007669"/>
    <property type="project" value="TreeGrafter"/>
</dbReference>
<dbReference type="AlphaFoldDB" id="A0A269XYQ6"/>
<dbReference type="InterPro" id="IPR056774">
    <property type="entry name" value="FdhE_N"/>
</dbReference>
<dbReference type="GO" id="GO:0051604">
    <property type="term" value="P:protein maturation"/>
    <property type="evidence" value="ECO:0007669"/>
    <property type="project" value="TreeGrafter"/>
</dbReference>
<evidence type="ECO:0000313" key="5">
    <source>
        <dbReference type="EMBL" id="PAK77566.1"/>
    </source>
</evidence>
<dbReference type="Pfam" id="PF24859">
    <property type="entry name" value="FdhE_central"/>
    <property type="match status" value="1"/>
</dbReference>
<dbReference type="Pfam" id="PF04216">
    <property type="entry name" value="FdhE_N"/>
    <property type="match status" value="1"/>
</dbReference>
<reference evidence="5 6" key="1">
    <citation type="submission" date="2017-04" db="EMBL/GenBank/DDBJ databases">
        <title>Kefir bacterial isolates.</title>
        <authorList>
            <person name="Kim Y."/>
            <person name="Blasche S."/>
            <person name="Patil K.R."/>
        </authorList>
    </citation>
    <scope>NUCLEOTIDE SEQUENCE [LARGE SCALE GENOMIC DNA]</scope>
    <source>
        <strain evidence="5 6">KR</strain>
    </source>
</reference>
<dbReference type="InterPro" id="IPR056797">
    <property type="entry name" value="FdhE_central"/>
</dbReference>
<evidence type="ECO:0000259" key="2">
    <source>
        <dbReference type="Pfam" id="PF04216"/>
    </source>
</evidence>
<dbReference type="EMBL" id="NCXK01000016">
    <property type="protein sequence ID" value="PAK77566.1"/>
    <property type="molecule type" value="Genomic_DNA"/>
</dbReference>
<sequence length="306" mass="33280">MLSSSDIVAPDKRTPGVVAIDPAIYPMLDKLYARRIERLKAQALLQGENGEYFRFLTHLVQAQRDSLAQAPLEQADVEAIYNLLKQGISDTTQLEHSLGNIQCWQAAYATLATQLAPMLPQKVAQALGTLSADKTELVKAATHLLQADYAQVDAGVAVVLWAALSTCWAQAVARKQGEGITQPLAHATHCPCCHAPPVASLVMGGAREGLRYLQCSLCEVRWHRVRAVCVACDASGQMDHWTLDNAKSAIQIETCGDCKSYIKTLRLDYDPELEAVADDLGSLLLDSAMETEGFMRVGINPFSFPA</sequence>
<gene>
    <name evidence="5" type="ORF">B8X00_10245</name>
</gene>
<protein>
    <submittedName>
        <fullName evidence="5">Formate dehydrogenase accessory protein FdhE</fullName>
    </submittedName>
</protein>
<dbReference type="PIRSF" id="PIRSF018296">
    <property type="entry name" value="Format_dh_formtn"/>
    <property type="match status" value="1"/>
</dbReference>
<organism evidence="5 6">
    <name type="scientific">Acetobacter fabarum</name>
    <dbReference type="NCBI Taxonomy" id="483199"/>
    <lineage>
        <taxon>Bacteria</taxon>
        <taxon>Pseudomonadati</taxon>
        <taxon>Pseudomonadota</taxon>
        <taxon>Alphaproteobacteria</taxon>
        <taxon>Acetobacterales</taxon>
        <taxon>Acetobacteraceae</taxon>
        <taxon>Acetobacter</taxon>
    </lineage>
</organism>
<dbReference type="NCBIfam" id="TIGR01562">
    <property type="entry name" value="FdhE"/>
    <property type="match status" value="1"/>
</dbReference>
<feature type="domain" description="FdhE central" evidence="3">
    <location>
        <begin position="189"/>
        <end position="226"/>
    </location>
</feature>
<keyword evidence="1" id="KW-0963">Cytoplasm</keyword>
<comment type="caution">
    <text evidence="5">The sequence shown here is derived from an EMBL/GenBank/DDBJ whole genome shotgun (WGS) entry which is preliminary data.</text>
</comment>
<feature type="domain" description="FdhE N-terminal" evidence="2">
    <location>
        <begin position="21"/>
        <end position="174"/>
    </location>
</feature>
<evidence type="ECO:0000259" key="3">
    <source>
        <dbReference type="Pfam" id="PF24859"/>
    </source>
</evidence>
<evidence type="ECO:0000313" key="6">
    <source>
        <dbReference type="Proteomes" id="UP000216151"/>
    </source>
</evidence>
<dbReference type="PANTHER" id="PTHR37689:SF1">
    <property type="entry name" value="PROTEIN FDHE"/>
    <property type="match status" value="1"/>
</dbReference>
<dbReference type="Gene3D" id="3.90.1670.10">
    <property type="entry name" value="FdhE-like domain"/>
    <property type="match status" value="1"/>
</dbReference>
<feature type="domain" description="FdhE C-terminal" evidence="4">
    <location>
        <begin position="229"/>
        <end position="302"/>
    </location>
</feature>
<dbReference type="Pfam" id="PF24860">
    <property type="entry name" value="FdhE_C"/>
    <property type="match status" value="1"/>
</dbReference>
<dbReference type="GO" id="GO:0008199">
    <property type="term" value="F:ferric iron binding"/>
    <property type="evidence" value="ECO:0007669"/>
    <property type="project" value="TreeGrafter"/>
</dbReference>
<proteinExistence type="predicted"/>
<dbReference type="RefSeq" id="WP_095350080.1">
    <property type="nucleotide sequence ID" value="NZ_JBDNMF010000001.1"/>
</dbReference>
<dbReference type="SUPFAM" id="SSF144020">
    <property type="entry name" value="FdhE-like"/>
    <property type="match status" value="1"/>
</dbReference>
<evidence type="ECO:0000259" key="4">
    <source>
        <dbReference type="Pfam" id="PF24860"/>
    </source>
</evidence>
<dbReference type="PANTHER" id="PTHR37689">
    <property type="entry name" value="PROTEIN FDHE"/>
    <property type="match status" value="1"/>
</dbReference>